<proteinExistence type="predicted"/>
<accession>A0A0P4WEQ0</accession>
<dbReference type="SUPFAM" id="SSF52058">
    <property type="entry name" value="L domain-like"/>
    <property type="match status" value="1"/>
</dbReference>
<dbReference type="AlphaFoldDB" id="A0A0P4WEQ0"/>
<dbReference type="InterPro" id="IPR001611">
    <property type="entry name" value="Leu-rich_rpt"/>
</dbReference>
<dbReference type="Gene3D" id="3.80.10.10">
    <property type="entry name" value="Ribonuclease Inhibitor"/>
    <property type="match status" value="2"/>
</dbReference>
<evidence type="ECO:0000256" key="1">
    <source>
        <dbReference type="ARBA" id="ARBA00022729"/>
    </source>
</evidence>
<evidence type="ECO:0000313" key="3">
    <source>
        <dbReference type="EMBL" id="JAI64155.1"/>
    </source>
</evidence>
<dbReference type="Pfam" id="PF00560">
    <property type="entry name" value="LRR_1"/>
    <property type="match status" value="1"/>
</dbReference>
<dbReference type="EMBL" id="GDRN01068756">
    <property type="protein sequence ID" value="JAI64155.1"/>
    <property type="molecule type" value="Transcribed_RNA"/>
</dbReference>
<dbReference type="InterPro" id="IPR026906">
    <property type="entry name" value="LRR_5"/>
</dbReference>
<keyword evidence="1 2" id="KW-0732">Signal</keyword>
<evidence type="ECO:0008006" key="4">
    <source>
        <dbReference type="Google" id="ProtNLM"/>
    </source>
</evidence>
<dbReference type="InterPro" id="IPR050328">
    <property type="entry name" value="Dev_Immune_Receptor"/>
</dbReference>
<feature type="chain" id="PRO_5006070574" description="LRRCT domain-containing protein" evidence="2">
    <location>
        <begin position="18"/>
        <end position="355"/>
    </location>
</feature>
<dbReference type="GO" id="GO:0031012">
    <property type="term" value="C:extracellular matrix"/>
    <property type="evidence" value="ECO:0007669"/>
    <property type="project" value="TreeGrafter"/>
</dbReference>
<dbReference type="GO" id="GO:0005615">
    <property type="term" value="C:extracellular space"/>
    <property type="evidence" value="ECO:0007669"/>
    <property type="project" value="TreeGrafter"/>
</dbReference>
<sequence>MKMESVVVALLVGLVMGGGVGAVAKSSCPLPADILPCLCFDDDPLGLVMDCSGVQNEPELAKSFTANFTTPDFYELRIIHDPMNLNQSLHILEKSTFGEATFQRVNITGTQIITIDGYAFDKSKLTLTVLSLDWNKIEQFSFGSLARYTSLIALHLAHNNLRHIPQLVSPVLKFLDVTGNRPLVIEQEAFAETPSLEQIILSHTSQEKLKRGLFTELRQMDVLDFSDNNLKEVEDGVIVIPNASMTVLNLSNNEITTVHHDAIVGLASNALLSLAKNEITQLQQLHWQHIFDQLKLPYGLIDLSENPLLCGCEIAWIVLNDDYRNLFTDTTKCVNGEMVIFLDPLMYTTLCRPFV</sequence>
<reference evidence="3" key="1">
    <citation type="submission" date="2015-09" db="EMBL/GenBank/DDBJ databases">
        <title>Scylla olivacea transcriptome.</title>
        <authorList>
            <person name="Ikhwanuddin M."/>
        </authorList>
    </citation>
    <scope>NUCLEOTIDE SEQUENCE</scope>
</reference>
<dbReference type="PANTHER" id="PTHR24373">
    <property type="entry name" value="SLIT RELATED LEUCINE-RICH REPEAT NEURONAL PROTEIN"/>
    <property type="match status" value="1"/>
</dbReference>
<dbReference type="PANTHER" id="PTHR24373:SF387">
    <property type="entry name" value="LEUCINE-RICH REPEATS AND IMMUNOGLOBULIN-LIKE DOMAINS PROTEIN SMA-10"/>
    <property type="match status" value="1"/>
</dbReference>
<evidence type="ECO:0000256" key="2">
    <source>
        <dbReference type="SAM" id="SignalP"/>
    </source>
</evidence>
<dbReference type="InterPro" id="IPR032675">
    <property type="entry name" value="LRR_dom_sf"/>
</dbReference>
<dbReference type="PROSITE" id="PS51450">
    <property type="entry name" value="LRR"/>
    <property type="match status" value="1"/>
</dbReference>
<dbReference type="Pfam" id="PF13306">
    <property type="entry name" value="LRR_5"/>
    <property type="match status" value="1"/>
</dbReference>
<feature type="signal peptide" evidence="2">
    <location>
        <begin position="1"/>
        <end position="17"/>
    </location>
</feature>
<organism evidence="3">
    <name type="scientific">Scylla olivacea</name>
    <name type="common">Orange mud crab</name>
    <name type="synonym">Cancer olivacea</name>
    <dbReference type="NCBI Taxonomy" id="85551"/>
    <lineage>
        <taxon>Eukaryota</taxon>
        <taxon>Metazoa</taxon>
        <taxon>Ecdysozoa</taxon>
        <taxon>Arthropoda</taxon>
        <taxon>Crustacea</taxon>
        <taxon>Multicrustacea</taxon>
        <taxon>Malacostraca</taxon>
        <taxon>Eumalacostraca</taxon>
        <taxon>Eucarida</taxon>
        <taxon>Decapoda</taxon>
        <taxon>Pleocyemata</taxon>
        <taxon>Brachyura</taxon>
        <taxon>Eubrachyura</taxon>
        <taxon>Portunoidea</taxon>
        <taxon>Portunidae</taxon>
        <taxon>Portuninae</taxon>
        <taxon>Scylla</taxon>
    </lineage>
</organism>
<protein>
    <recommendedName>
        <fullName evidence="4">LRRCT domain-containing protein</fullName>
    </recommendedName>
</protein>
<dbReference type="Pfam" id="PF13855">
    <property type="entry name" value="LRR_8"/>
    <property type="match status" value="1"/>
</dbReference>
<name>A0A0P4WEQ0_SCYOL</name>